<dbReference type="PANTHER" id="PTHR47074">
    <property type="entry name" value="BNAC02G40300D PROTEIN"/>
    <property type="match status" value="1"/>
</dbReference>
<dbReference type="InterPro" id="IPR044730">
    <property type="entry name" value="RNase_H-like_dom_plant"/>
</dbReference>
<dbReference type="InterPro" id="IPR012337">
    <property type="entry name" value="RNaseH-like_sf"/>
</dbReference>
<dbReference type="EMBL" id="JADCNM010000006">
    <property type="protein sequence ID" value="KAG0478587.1"/>
    <property type="molecule type" value="Genomic_DNA"/>
</dbReference>
<dbReference type="Pfam" id="PF13456">
    <property type="entry name" value="RVT_3"/>
    <property type="match status" value="1"/>
</dbReference>
<dbReference type="GO" id="GO:0004523">
    <property type="term" value="F:RNA-DNA hybrid ribonuclease activity"/>
    <property type="evidence" value="ECO:0007669"/>
    <property type="project" value="InterPro"/>
</dbReference>
<dbReference type="GO" id="GO:0003676">
    <property type="term" value="F:nucleic acid binding"/>
    <property type="evidence" value="ECO:0007669"/>
    <property type="project" value="InterPro"/>
</dbReference>
<evidence type="ECO:0000313" key="3">
    <source>
        <dbReference type="Proteomes" id="UP000639772"/>
    </source>
</evidence>
<evidence type="ECO:0000259" key="1">
    <source>
        <dbReference type="Pfam" id="PF13456"/>
    </source>
</evidence>
<dbReference type="PANTHER" id="PTHR47074:SF11">
    <property type="entry name" value="REVERSE TRANSCRIPTASE-LIKE PROTEIN"/>
    <property type="match status" value="1"/>
</dbReference>
<accession>A0A835R3A2</accession>
<reference evidence="2 3" key="1">
    <citation type="journal article" date="2020" name="Nat. Food">
        <title>A phased Vanilla planifolia genome enables genetic improvement of flavour and production.</title>
        <authorList>
            <person name="Hasing T."/>
            <person name="Tang H."/>
            <person name="Brym M."/>
            <person name="Khazi F."/>
            <person name="Huang T."/>
            <person name="Chambers A.H."/>
        </authorList>
    </citation>
    <scope>NUCLEOTIDE SEQUENCE [LARGE SCALE GENOMIC DNA]</scope>
    <source>
        <tissue evidence="2">Leaf</tissue>
    </source>
</reference>
<sequence>MPLPVLLFGPSYLRFTHLSTDISLSSLSCGNPGKSTDLLVTHNWIPPPTGWIRVNCDAAVGDLVAGLGVVVRDCLGRPLLVAGRRMLSQAVDMMETQALLMVLDMIRDLLPLYRAVELQSDSMMAIQEVRKLMSLTPGSGVFAATIQYASGVEAVRFLHILRDGNKLADWAARAACSNDFV</sequence>
<gene>
    <name evidence="2" type="ORF">HPP92_013306</name>
</gene>
<dbReference type="InterPro" id="IPR002156">
    <property type="entry name" value="RNaseH_domain"/>
</dbReference>
<feature type="domain" description="RNase H type-1" evidence="1">
    <location>
        <begin position="55"/>
        <end position="175"/>
    </location>
</feature>
<dbReference type="Proteomes" id="UP000639772">
    <property type="component" value="Chromosome 6"/>
</dbReference>
<dbReference type="CDD" id="cd06222">
    <property type="entry name" value="RNase_H_like"/>
    <property type="match status" value="1"/>
</dbReference>
<dbReference type="AlphaFoldDB" id="A0A835R3A2"/>
<dbReference type="InterPro" id="IPR036397">
    <property type="entry name" value="RNaseH_sf"/>
</dbReference>
<name>A0A835R3A2_VANPL</name>
<organism evidence="2 3">
    <name type="scientific">Vanilla planifolia</name>
    <name type="common">Vanilla</name>
    <dbReference type="NCBI Taxonomy" id="51239"/>
    <lineage>
        <taxon>Eukaryota</taxon>
        <taxon>Viridiplantae</taxon>
        <taxon>Streptophyta</taxon>
        <taxon>Embryophyta</taxon>
        <taxon>Tracheophyta</taxon>
        <taxon>Spermatophyta</taxon>
        <taxon>Magnoliopsida</taxon>
        <taxon>Liliopsida</taxon>
        <taxon>Asparagales</taxon>
        <taxon>Orchidaceae</taxon>
        <taxon>Vanilloideae</taxon>
        <taxon>Vanilleae</taxon>
        <taxon>Vanilla</taxon>
    </lineage>
</organism>
<comment type="caution">
    <text evidence="2">The sequence shown here is derived from an EMBL/GenBank/DDBJ whole genome shotgun (WGS) entry which is preliminary data.</text>
</comment>
<dbReference type="SUPFAM" id="SSF53098">
    <property type="entry name" value="Ribonuclease H-like"/>
    <property type="match status" value="1"/>
</dbReference>
<proteinExistence type="predicted"/>
<protein>
    <recommendedName>
        <fullName evidence="1">RNase H type-1 domain-containing protein</fullName>
    </recommendedName>
</protein>
<evidence type="ECO:0000313" key="2">
    <source>
        <dbReference type="EMBL" id="KAG0478587.1"/>
    </source>
</evidence>
<dbReference type="InterPro" id="IPR052929">
    <property type="entry name" value="RNase_H-like_EbsB-rel"/>
</dbReference>
<dbReference type="Gene3D" id="3.30.420.10">
    <property type="entry name" value="Ribonuclease H-like superfamily/Ribonuclease H"/>
    <property type="match status" value="1"/>
</dbReference>
<dbReference type="OrthoDB" id="1002684at2759"/>